<feature type="region of interest" description="Disordered" evidence="1">
    <location>
        <begin position="504"/>
        <end position="583"/>
    </location>
</feature>
<dbReference type="EMBL" id="CAJNOK010002765">
    <property type="protein sequence ID" value="CAF0874157.1"/>
    <property type="molecule type" value="Genomic_DNA"/>
</dbReference>
<dbReference type="AlphaFoldDB" id="A0A8S2HJV7"/>
<feature type="compositionally biased region" description="Basic residues" evidence="1">
    <location>
        <begin position="542"/>
        <end position="555"/>
    </location>
</feature>
<evidence type="ECO:0000313" key="3">
    <source>
        <dbReference type="EMBL" id="CAF3658789.1"/>
    </source>
</evidence>
<gene>
    <name evidence="2" type="ORF">OVA965_LOCUS8286</name>
    <name evidence="3" type="ORF">TMI583_LOCUS8282</name>
</gene>
<name>A0A8S2HJV7_9BILA</name>
<protein>
    <submittedName>
        <fullName evidence="3">Uncharacterized protein</fullName>
    </submittedName>
</protein>
<dbReference type="Proteomes" id="UP000677228">
    <property type="component" value="Unassembled WGS sequence"/>
</dbReference>
<feature type="compositionally biased region" description="Acidic residues" evidence="1">
    <location>
        <begin position="161"/>
        <end position="174"/>
    </location>
</feature>
<organism evidence="3 4">
    <name type="scientific">Didymodactylos carnosus</name>
    <dbReference type="NCBI Taxonomy" id="1234261"/>
    <lineage>
        <taxon>Eukaryota</taxon>
        <taxon>Metazoa</taxon>
        <taxon>Spiralia</taxon>
        <taxon>Gnathifera</taxon>
        <taxon>Rotifera</taxon>
        <taxon>Eurotatoria</taxon>
        <taxon>Bdelloidea</taxon>
        <taxon>Philodinida</taxon>
        <taxon>Philodinidae</taxon>
        <taxon>Didymodactylos</taxon>
    </lineage>
</organism>
<feature type="compositionally biased region" description="Polar residues" evidence="1">
    <location>
        <begin position="564"/>
        <end position="573"/>
    </location>
</feature>
<evidence type="ECO:0000313" key="4">
    <source>
        <dbReference type="Proteomes" id="UP000682733"/>
    </source>
</evidence>
<feature type="region of interest" description="Disordered" evidence="1">
    <location>
        <begin position="140"/>
        <end position="207"/>
    </location>
</feature>
<evidence type="ECO:0000313" key="2">
    <source>
        <dbReference type="EMBL" id="CAF0874157.1"/>
    </source>
</evidence>
<feature type="compositionally biased region" description="Polar residues" evidence="1">
    <location>
        <begin position="504"/>
        <end position="527"/>
    </location>
</feature>
<accession>A0A8S2HJV7</accession>
<reference evidence="3" key="1">
    <citation type="submission" date="2021-02" db="EMBL/GenBank/DDBJ databases">
        <authorList>
            <person name="Nowell W R."/>
        </authorList>
    </citation>
    <scope>NUCLEOTIDE SEQUENCE</scope>
</reference>
<proteinExistence type="predicted"/>
<evidence type="ECO:0000256" key="1">
    <source>
        <dbReference type="SAM" id="MobiDB-lite"/>
    </source>
</evidence>
<dbReference type="Proteomes" id="UP000682733">
    <property type="component" value="Unassembled WGS sequence"/>
</dbReference>
<feature type="compositionally biased region" description="Polar residues" evidence="1">
    <location>
        <begin position="177"/>
        <end position="204"/>
    </location>
</feature>
<comment type="caution">
    <text evidence="3">The sequence shown here is derived from an EMBL/GenBank/DDBJ whole genome shotgun (WGS) entry which is preliminary data.</text>
</comment>
<dbReference type="EMBL" id="CAJOBA010002766">
    <property type="protein sequence ID" value="CAF3658789.1"/>
    <property type="molecule type" value="Genomic_DNA"/>
</dbReference>
<sequence length="583" mass="64075">MVESPFMSQKPTLTATTAETRKEPFIVSFNKKGDDGKILHPDLDSVMEALKSSGDYNNKLFPGVIGAKQTADLVQLMNVKLPRNTNRLFLKTRKGLSKKRKFYIQRDSNGNDSVQLWCYNPGGQKCVAVYNADTKTISPLGFDTHDEDESNLNEQQKEVEENAQDGDHDSDEDYPQNPATVNHTKPPQPHSPVSGSKPSMQPNEQHCPPQHVTALVHVNPSDSSAFTSLDNDDDFSGTANGFFNKFDYQKYRQYRDNYLGAIQIRPQHFDQQAGGRSNNYTVMNTVNYSNVPHQTTNLFGCLSGNNQSHTSTTVFPYHHHYQSTTNPLNYHANNHLKHIQQQVSAFTPSQNMPNNLPTIDNFLLPLGHNLSTDTSTTTTAQLLMTLINLAGTLPPQSPATIILSSSSSDENEQTIVTRRSAISSSSSILTTITPTSTTSLSSSIVTAATTSTANEIETAESTAIVSSSINGNISSTEKTNTTEQHQQLIATTISSINASAENLTETPASVTNNSISVEESSEQQTKRPQCMKNELKGFGQTHKFRHGIRKLRSRGGRPLESSRPLPSNDTSVAQPAKKSKKSK</sequence>